<evidence type="ECO:0000313" key="1">
    <source>
        <dbReference type="EMBL" id="KDR66151.1"/>
    </source>
</evidence>
<name>A0A067S5S2_GALM3</name>
<accession>A0A067S5S2</accession>
<dbReference type="HOGENOM" id="CLU_004552_10_1_1"/>
<sequence>KRQKQWQKWSQVIIPMMLGPYVTLLQETQSLRNMSVVRSRVLCDGCDHGSLLEVSSIYFDSIKKILICTCKEPALQLLSLGLFPCAPTRPTLAVDLGMLEFVRNLSMNAAPNTTAWCETLESFLSARQFKLTTRDTLRKRFSSALQWYATLQDLKNLTMRDFLDDTREELWSMNTNNVDVEDDADNAGLDRPSEYLRERCPLCFGGSNWHQPDELVDVIVCLDACFTQKRRKSQGNAWAAPREHPETVFIPEKDVKVMEAMVEDTRPSRKQKPSADKHYESGMRVPTAVLDQCHESFISADSSRAKASTQLFADTGFMALLCRHDRVLWLVNMTSAGEKQYYALCLLDKFFDHVPKAMRAGILYDIGCQLHRSCLKYGFLDDVMDRITFGISVFHAYGHQWPCQIVYHPRKCVGFGLTDGEGCERFWSSIKSLIPSLRVSGYYTRLYVIDTKIKHVDQTSLKGMGKWLRRKWIATRDRKADAVEALTAIYSNGISEDIIRAEWNAQVEQQTKPLARQGKNLADKEIYAILILQEQLDAYTKEQATYQDMLSTGNYESGLTIIEVQAYLNDFQTKIKNSLKSIQNKKDNLSIEDKANLKKLLGNKFLQTRMNALAVKQRIRERLCQRKFELNSLERSYRKTINRIKLEKHAQQQLKRKEPGIQVLVKKYNKLCEELEQMIKSKRAPKGAIAPLAIDTNKLFEIDVDDDIWQDVGLTDDHDGHDIIPGWLGNDDIRSGIKALLELDRCIEEETRLKKERLSMQEWFLEEWNVMEKAYNSSNGLDVLYQLQLHREYLLQLCLNWEQIVRVIPCSLSDGWGPTQAEL</sequence>
<evidence type="ECO:0000313" key="2">
    <source>
        <dbReference type="Proteomes" id="UP000027222"/>
    </source>
</evidence>
<dbReference type="STRING" id="685588.A0A067S5S2"/>
<dbReference type="EMBL" id="KL142426">
    <property type="protein sequence ID" value="KDR66151.1"/>
    <property type="molecule type" value="Genomic_DNA"/>
</dbReference>
<proteinExistence type="predicted"/>
<feature type="non-terminal residue" evidence="1">
    <location>
        <position position="1"/>
    </location>
</feature>
<dbReference type="AlphaFoldDB" id="A0A067S5S2"/>
<keyword evidence="2" id="KW-1185">Reference proteome</keyword>
<dbReference type="PANTHER" id="PTHR33096">
    <property type="entry name" value="CXC2 DOMAIN-CONTAINING PROTEIN"/>
    <property type="match status" value="1"/>
</dbReference>
<dbReference type="InterPro" id="IPR040521">
    <property type="entry name" value="KDZ"/>
</dbReference>
<protein>
    <recommendedName>
        <fullName evidence="3">CxC1-like cysteine cluster associated with KDZ transposases domain-containing protein</fullName>
    </recommendedName>
</protein>
<evidence type="ECO:0008006" key="3">
    <source>
        <dbReference type="Google" id="ProtNLM"/>
    </source>
</evidence>
<gene>
    <name evidence="1" type="ORF">GALMADRAFT_44200</name>
</gene>
<dbReference type="Pfam" id="PF18758">
    <property type="entry name" value="KDZ"/>
    <property type="match status" value="1"/>
</dbReference>
<dbReference type="OrthoDB" id="3237105at2759"/>
<reference evidence="2" key="1">
    <citation type="journal article" date="2014" name="Proc. Natl. Acad. Sci. U.S.A.">
        <title>Extensive sampling of basidiomycete genomes demonstrates inadequacy of the white-rot/brown-rot paradigm for wood decay fungi.</title>
        <authorList>
            <person name="Riley R."/>
            <person name="Salamov A.A."/>
            <person name="Brown D.W."/>
            <person name="Nagy L.G."/>
            <person name="Floudas D."/>
            <person name="Held B.W."/>
            <person name="Levasseur A."/>
            <person name="Lombard V."/>
            <person name="Morin E."/>
            <person name="Otillar R."/>
            <person name="Lindquist E.A."/>
            <person name="Sun H."/>
            <person name="LaButti K.M."/>
            <person name="Schmutz J."/>
            <person name="Jabbour D."/>
            <person name="Luo H."/>
            <person name="Baker S.E."/>
            <person name="Pisabarro A.G."/>
            <person name="Walton J.D."/>
            <person name="Blanchette R.A."/>
            <person name="Henrissat B."/>
            <person name="Martin F."/>
            <person name="Cullen D."/>
            <person name="Hibbett D.S."/>
            <person name="Grigoriev I.V."/>
        </authorList>
    </citation>
    <scope>NUCLEOTIDE SEQUENCE [LARGE SCALE GENOMIC DNA]</scope>
    <source>
        <strain evidence="2">CBS 339.88</strain>
    </source>
</reference>
<dbReference type="PANTHER" id="PTHR33096:SF1">
    <property type="entry name" value="CXC1-LIKE CYSTEINE CLUSTER ASSOCIATED WITH KDZ TRANSPOSASES DOMAIN-CONTAINING PROTEIN"/>
    <property type="match status" value="1"/>
</dbReference>
<organism evidence="1 2">
    <name type="scientific">Galerina marginata (strain CBS 339.88)</name>
    <dbReference type="NCBI Taxonomy" id="685588"/>
    <lineage>
        <taxon>Eukaryota</taxon>
        <taxon>Fungi</taxon>
        <taxon>Dikarya</taxon>
        <taxon>Basidiomycota</taxon>
        <taxon>Agaricomycotina</taxon>
        <taxon>Agaricomycetes</taxon>
        <taxon>Agaricomycetidae</taxon>
        <taxon>Agaricales</taxon>
        <taxon>Agaricineae</taxon>
        <taxon>Strophariaceae</taxon>
        <taxon>Galerina</taxon>
    </lineage>
</organism>
<dbReference type="Proteomes" id="UP000027222">
    <property type="component" value="Unassembled WGS sequence"/>
</dbReference>
<feature type="non-terminal residue" evidence="1">
    <location>
        <position position="823"/>
    </location>
</feature>